<dbReference type="InterPro" id="IPR006963">
    <property type="entry name" value="Mopterin_OxRdtase_4Fe-4S_dom"/>
</dbReference>
<keyword evidence="5" id="KW-0560">Oxidoreductase</keyword>
<dbReference type="Gene3D" id="2.40.40.20">
    <property type="match status" value="1"/>
</dbReference>
<dbReference type="GO" id="GO:0046872">
    <property type="term" value="F:metal ion binding"/>
    <property type="evidence" value="ECO:0007669"/>
    <property type="project" value="UniProtKB-KW"/>
</dbReference>
<comment type="caution">
    <text evidence="9">The sequence shown here is derived from an EMBL/GenBank/DDBJ whole genome shotgun (WGS) entry which is preliminary data.</text>
</comment>
<dbReference type="PROSITE" id="PS00490">
    <property type="entry name" value="MOLYBDOPTERIN_PROK_2"/>
    <property type="match status" value="1"/>
</dbReference>
<dbReference type="InterPro" id="IPR006657">
    <property type="entry name" value="MoPterin_dinucl-bd_dom"/>
</dbReference>
<dbReference type="CDD" id="cd02781">
    <property type="entry name" value="MopB_CT_Acetylene-hydratase"/>
    <property type="match status" value="1"/>
</dbReference>
<dbReference type="AlphaFoldDB" id="A0A656YXL2"/>
<keyword evidence="10" id="KW-1185">Reference proteome</keyword>
<dbReference type="InterPro" id="IPR037949">
    <property type="entry name" value="MopB_CT_Acetylene-hydratase"/>
</dbReference>
<dbReference type="PROSITE" id="PS51669">
    <property type="entry name" value="4FE4S_MOW_BIS_MGD"/>
    <property type="match status" value="1"/>
</dbReference>
<dbReference type="EMBL" id="LHXT01000052">
    <property type="protein sequence ID" value="KXA97449.1"/>
    <property type="molecule type" value="Genomic_DNA"/>
</dbReference>
<sequence length="735" mass="84058">MKNKKSICMWCHCHCPVEVHVEENRLVGFEVDGEHPHGNLYEEASKGCLRRANARKWFYHPSRLDYPLKRTGDRGEGKWEQISWNQALDEIAGKLDRIVDEYGPEAIATSRGTGRTEDEYRARFFNLLGSPNIIGATEVCFGPAVAVSSSLLGWMPWPFPRRGITESILVLGTNVHSYQNVFTLFFQAQEEGAKLIVVDPRETEAAEKADMWLQIRPGTDAALLLAFMNVIIEEGLYDEGFVEEWCHGFEELVKHVKGLTPAWASEITDLPEEDIVEAARVYGESEAACSFHGMGIEHQPNAMQTLQARFSLPALTGNLDISGGDIISGPFTDVTLEQDVDAWERISKKQKKKQIGSDRFRLQSWKGYDLVQEENVKETWGKKCGGSMDLSLAHAPSVYRAVLDEDPYPVKALLTVASNPLLTQPNVKLIYEALKKLNLHIVQDFFLTPTAMMADYVLPAASWLERPYLYNGYGFGSFLMGAERAVPPKIEEKYNRRTDFQLWKELGRRLGQGEHWPWNNLEEAYDDRLEPMGKTFKEFMDENRWSSSKKKLKKYKDIGFGTPTGKVELYSTIFEKLGYQPLPEFREPPESPRSKPSLADEYEYILITGGRFQPYYHSEWRQIEGFRRIRPDPLAQIHPETAERQNINDGDWVWIETLRGKIKQKCEYFKGISPNVIHVEHGWWFPEKKAERSNPRGFRNSNANILTDSDPENCDPIGGNWPLRAGVCKIYKAEK</sequence>
<organism evidence="9 10">
    <name type="scientific">candidate division MSBL1 archaeon SCGC-AAA259J03</name>
    <dbReference type="NCBI Taxonomy" id="1698269"/>
    <lineage>
        <taxon>Archaea</taxon>
        <taxon>Methanobacteriati</taxon>
        <taxon>Methanobacteriota</taxon>
        <taxon>candidate division MSBL1</taxon>
    </lineage>
</organism>
<accession>A0A656YXL2</accession>
<dbReference type="Gene3D" id="2.20.25.90">
    <property type="entry name" value="ADC-like domains"/>
    <property type="match status" value="1"/>
</dbReference>
<dbReference type="Gene3D" id="3.40.50.740">
    <property type="match status" value="1"/>
</dbReference>
<dbReference type="Proteomes" id="UP000070257">
    <property type="component" value="Unassembled WGS sequence"/>
</dbReference>
<keyword evidence="4" id="KW-0479">Metal-binding</keyword>
<evidence type="ECO:0000256" key="2">
    <source>
        <dbReference type="ARBA" id="ARBA00010312"/>
    </source>
</evidence>
<evidence type="ECO:0000313" key="9">
    <source>
        <dbReference type="EMBL" id="KXA97449.1"/>
    </source>
</evidence>
<keyword evidence="3" id="KW-0500">Molybdenum</keyword>
<dbReference type="Pfam" id="PF01568">
    <property type="entry name" value="Molydop_binding"/>
    <property type="match status" value="1"/>
</dbReference>
<feature type="domain" description="4Fe-4S Mo/W bis-MGD-type" evidence="8">
    <location>
        <begin position="1"/>
        <end position="62"/>
    </location>
</feature>
<keyword evidence="6" id="KW-0408">Iron</keyword>
<comment type="cofactor">
    <cofactor evidence="1">
        <name>Mo-bis(molybdopterin guanine dinucleotide)</name>
        <dbReference type="ChEBI" id="CHEBI:60539"/>
    </cofactor>
</comment>
<evidence type="ECO:0000256" key="3">
    <source>
        <dbReference type="ARBA" id="ARBA00022505"/>
    </source>
</evidence>
<dbReference type="Pfam" id="PF00384">
    <property type="entry name" value="Molybdopterin"/>
    <property type="match status" value="1"/>
</dbReference>
<dbReference type="Pfam" id="PF04879">
    <property type="entry name" value="Molybdop_Fe4S4"/>
    <property type="match status" value="1"/>
</dbReference>
<evidence type="ECO:0000256" key="6">
    <source>
        <dbReference type="ARBA" id="ARBA00023004"/>
    </source>
</evidence>
<dbReference type="PANTHER" id="PTHR43742:SF6">
    <property type="entry name" value="OXIDOREDUCTASE YYAE-RELATED"/>
    <property type="match status" value="1"/>
</dbReference>
<dbReference type="InterPro" id="IPR009010">
    <property type="entry name" value="Asp_de-COase-like_dom_sf"/>
</dbReference>
<evidence type="ECO:0000256" key="7">
    <source>
        <dbReference type="ARBA" id="ARBA00023014"/>
    </source>
</evidence>
<evidence type="ECO:0000256" key="4">
    <source>
        <dbReference type="ARBA" id="ARBA00022723"/>
    </source>
</evidence>
<dbReference type="SUPFAM" id="SSF50692">
    <property type="entry name" value="ADC-like"/>
    <property type="match status" value="1"/>
</dbReference>
<dbReference type="GO" id="GO:0018818">
    <property type="term" value="F:acetylene hydratase activity"/>
    <property type="evidence" value="ECO:0007669"/>
    <property type="project" value="InterPro"/>
</dbReference>
<dbReference type="InterPro" id="IPR050612">
    <property type="entry name" value="Prok_Mopterin_Oxidored"/>
</dbReference>
<dbReference type="InterPro" id="IPR006655">
    <property type="entry name" value="Mopterin_OxRdtase_prok_CS"/>
</dbReference>
<evidence type="ECO:0000256" key="5">
    <source>
        <dbReference type="ARBA" id="ARBA00023002"/>
    </source>
</evidence>
<dbReference type="SUPFAM" id="SSF53706">
    <property type="entry name" value="Formate dehydrogenase/DMSO reductase, domains 1-3"/>
    <property type="match status" value="1"/>
</dbReference>
<keyword evidence="7" id="KW-0411">Iron-sulfur</keyword>
<evidence type="ECO:0000259" key="8">
    <source>
        <dbReference type="PROSITE" id="PS51669"/>
    </source>
</evidence>
<dbReference type="GO" id="GO:0051536">
    <property type="term" value="F:iron-sulfur cluster binding"/>
    <property type="evidence" value="ECO:0007669"/>
    <property type="project" value="UniProtKB-KW"/>
</dbReference>
<dbReference type="PANTHER" id="PTHR43742">
    <property type="entry name" value="TRIMETHYLAMINE-N-OXIDE REDUCTASE"/>
    <property type="match status" value="1"/>
</dbReference>
<comment type="similarity">
    <text evidence="2">Belongs to the prokaryotic molybdopterin-containing oxidoreductase family.</text>
</comment>
<reference evidence="9 10" key="1">
    <citation type="journal article" date="2016" name="Sci. Rep.">
        <title>Metabolic traits of an uncultured archaeal lineage -MSBL1- from brine pools of the Red Sea.</title>
        <authorList>
            <person name="Mwirichia R."/>
            <person name="Alam I."/>
            <person name="Rashid M."/>
            <person name="Vinu M."/>
            <person name="Ba-Alawi W."/>
            <person name="Anthony Kamau A."/>
            <person name="Kamanda Ngugi D."/>
            <person name="Goker M."/>
            <person name="Klenk H.P."/>
            <person name="Bajic V."/>
            <person name="Stingl U."/>
        </authorList>
    </citation>
    <scope>NUCLEOTIDE SEQUENCE [LARGE SCALE GENOMIC DNA]</scope>
    <source>
        <strain evidence="9">SCGC-AAA259J03</strain>
    </source>
</reference>
<proteinExistence type="inferred from homology"/>
<dbReference type="Gene3D" id="3.40.228.10">
    <property type="entry name" value="Dimethylsulfoxide Reductase, domain 2"/>
    <property type="match status" value="1"/>
</dbReference>
<dbReference type="InterPro" id="IPR006656">
    <property type="entry name" value="Mopterin_OxRdtase"/>
</dbReference>
<evidence type="ECO:0000313" key="10">
    <source>
        <dbReference type="Proteomes" id="UP000070257"/>
    </source>
</evidence>
<dbReference type="GO" id="GO:0043546">
    <property type="term" value="F:molybdopterin cofactor binding"/>
    <property type="evidence" value="ECO:0007669"/>
    <property type="project" value="InterPro"/>
</dbReference>
<evidence type="ECO:0000256" key="1">
    <source>
        <dbReference type="ARBA" id="ARBA00001942"/>
    </source>
</evidence>
<gene>
    <name evidence="9" type="ORF">AKJ39_03295</name>
</gene>
<name>A0A656YXL2_9EURY</name>
<protein>
    <recommendedName>
        <fullName evidence="8">4Fe-4S Mo/W bis-MGD-type domain-containing protein</fullName>
    </recommendedName>
</protein>
<dbReference type="GO" id="GO:0016491">
    <property type="term" value="F:oxidoreductase activity"/>
    <property type="evidence" value="ECO:0007669"/>
    <property type="project" value="UniProtKB-KW"/>
</dbReference>